<dbReference type="SUPFAM" id="SSF88659">
    <property type="entry name" value="Sigma3 and sigma4 domains of RNA polymerase sigma factors"/>
    <property type="match status" value="1"/>
</dbReference>
<keyword evidence="5" id="KW-0804">Transcription</keyword>
<evidence type="ECO:0000256" key="2">
    <source>
        <dbReference type="ARBA" id="ARBA00023015"/>
    </source>
</evidence>
<dbReference type="Pfam" id="PF08281">
    <property type="entry name" value="Sigma70_r4_2"/>
    <property type="match status" value="1"/>
</dbReference>
<evidence type="ECO:0000259" key="6">
    <source>
        <dbReference type="Pfam" id="PF04542"/>
    </source>
</evidence>
<reference evidence="8 9" key="1">
    <citation type="submission" date="2016-06" db="EMBL/GenBank/DDBJ databases">
        <authorList>
            <person name="Kjaerup R.B."/>
            <person name="Dalgaard T.S."/>
            <person name="Juul-Madsen H.R."/>
        </authorList>
    </citation>
    <scope>NUCLEOTIDE SEQUENCE [LARGE SCALE GENOMIC DNA]</scope>
    <source>
        <strain evidence="8 9">DSM 16361</strain>
    </source>
</reference>
<evidence type="ECO:0000256" key="5">
    <source>
        <dbReference type="ARBA" id="ARBA00023163"/>
    </source>
</evidence>
<evidence type="ECO:0000256" key="3">
    <source>
        <dbReference type="ARBA" id="ARBA00023082"/>
    </source>
</evidence>
<dbReference type="Pfam" id="PF04542">
    <property type="entry name" value="Sigma70_r2"/>
    <property type="match status" value="1"/>
</dbReference>
<accession>A0A238D5A2</accession>
<dbReference type="InterPro" id="IPR013249">
    <property type="entry name" value="RNA_pol_sigma70_r4_t2"/>
</dbReference>
<evidence type="ECO:0000256" key="4">
    <source>
        <dbReference type="ARBA" id="ARBA00023125"/>
    </source>
</evidence>
<proteinExistence type="inferred from homology"/>
<dbReference type="InterPro" id="IPR039425">
    <property type="entry name" value="RNA_pol_sigma-70-like"/>
</dbReference>
<keyword evidence="9" id="KW-1185">Reference proteome</keyword>
<dbReference type="EMBL" id="FLMQ01000056">
    <property type="protein sequence ID" value="SBP88476.1"/>
    <property type="molecule type" value="Genomic_DNA"/>
</dbReference>
<protein>
    <submittedName>
        <fullName evidence="8">Putative RNA polymerase sigma factor</fullName>
    </submittedName>
</protein>
<dbReference type="GO" id="GO:0003677">
    <property type="term" value="F:DNA binding"/>
    <property type="evidence" value="ECO:0007669"/>
    <property type="project" value="UniProtKB-KW"/>
</dbReference>
<dbReference type="GO" id="GO:0016987">
    <property type="term" value="F:sigma factor activity"/>
    <property type="evidence" value="ECO:0007669"/>
    <property type="project" value="UniProtKB-KW"/>
</dbReference>
<dbReference type="InterPro" id="IPR007627">
    <property type="entry name" value="RNA_pol_sigma70_r2"/>
</dbReference>
<dbReference type="Gene3D" id="1.10.1740.10">
    <property type="match status" value="1"/>
</dbReference>
<evidence type="ECO:0000313" key="9">
    <source>
        <dbReference type="Proteomes" id="UP000214566"/>
    </source>
</evidence>
<dbReference type="InterPro" id="IPR014289">
    <property type="entry name" value="RNA_pol_sigma-24-rel"/>
</dbReference>
<dbReference type="InterPro" id="IPR014284">
    <property type="entry name" value="RNA_pol_sigma-70_dom"/>
</dbReference>
<dbReference type="InterPro" id="IPR036388">
    <property type="entry name" value="WH-like_DNA-bd_sf"/>
</dbReference>
<dbReference type="AlphaFoldDB" id="A0A238D5A2"/>
<dbReference type="Gene3D" id="1.10.10.10">
    <property type="entry name" value="Winged helix-like DNA-binding domain superfamily/Winged helix DNA-binding domain"/>
    <property type="match status" value="1"/>
</dbReference>
<keyword evidence="2" id="KW-0805">Transcription regulation</keyword>
<dbReference type="NCBIfam" id="NF009173">
    <property type="entry name" value="PRK12520.1"/>
    <property type="match status" value="1"/>
</dbReference>
<feature type="domain" description="RNA polymerase sigma factor 70 region 4 type 2" evidence="7">
    <location>
        <begin position="132"/>
        <end position="183"/>
    </location>
</feature>
<keyword evidence="3" id="KW-0731">Sigma factor</keyword>
<evidence type="ECO:0000259" key="7">
    <source>
        <dbReference type="Pfam" id="PF08281"/>
    </source>
</evidence>
<evidence type="ECO:0000256" key="1">
    <source>
        <dbReference type="ARBA" id="ARBA00010641"/>
    </source>
</evidence>
<organism evidence="8 9">
    <name type="scientific">Thiomonas delicata</name>
    <name type="common">Thiomonas cuprina</name>
    <dbReference type="NCBI Taxonomy" id="364030"/>
    <lineage>
        <taxon>Bacteria</taxon>
        <taxon>Pseudomonadati</taxon>
        <taxon>Pseudomonadota</taxon>
        <taxon>Betaproteobacteria</taxon>
        <taxon>Burkholderiales</taxon>
        <taxon>Thiomonas</taxon>
    </lineage>
</organism>
<dbReference type="PANTHER" id="PTHR43133:SF8">
    <property type="entry name" value="RNA POLYMERASE SIGMA FACTOR HI_1459-RELATED"/>
    <property type="match status" value="1"/>
</dbReference>
<sequence>MKQDAMPAASRDTELAASIEAMRPALLRLANLQLRNEAWAEDAVSEATLAALQGLHKFTGNSQFKTWVVGILKHKVLDQLRLHAREQQVQSSDDDDQDMDDLVFQPDGHFREMPQEWADPADQLQRRQFFEVLETCMDHLPGKLGRVFLMREWLGLDTEAICQEIGIAPTNLWVMLHRARMRLRECLQLNWFGNLAK</sequence>
<dbReference type="InterPro" id="IPR013325">
    <property type="entry name" value="RNA_pol_sigma_r2"/>
</dbReference>
<dbReference type="PANTHER" id="PTHR43133">
    <property type="entry name" value="RNA POLYMERASE ECF-TYPE SIGMA FACTO"/>
    <property type="match status" value="1"/>
</dbReference>
<dbReference type="GO" id="GO:0006352">
    <property type="term" value="P:DNA-templated transcription initiation"/>
    <property type="evidence" value="ECO:0007669"/>
    <property type="project" value="InterPro"/>
</dbReference>
<dbReference type="SUPFAM" id="SSF88946">
    <property type="entry name" value="Sigma2 domain of RNA polymerase sigma factors"/>
    <property type="match status" value="1"/>
</dbReference>
<evidence type="ECO:0000313" key="8">
    <source>
        <dbReference type="EMBL" id="SBP88476.1"/>
    </source>
</evidence>
<name>A0A238D5A2_THIDL</name>
<comment type="similarity">
    <text evidence="1">Belongs to the sigma-70 factor family. ECF subfamily.</text>
</comment>
<dbReference type="NCBIfam" id="TIGR02937">
    <property type="entry name" value="sigma70-ECF"/>
    <property type="match status" value="1"/>
</dbReference>
<gene>
    <name evidence="8" type="ORF">THIARS_70096</name>
</gene>
<dbReference type="Proteomes" id="UP000214566">
    <property type="component" value="Unassembled WGS sequence"/>
</dbReference>
<keyword evidence="4" id="KW-0238">DNA-binding</keyword>
<feature type="domain" description="RNA polymerase sigma-70 region 2" evidence="6">
    <location>
        <begin position="19"/>
        <end position="85"/>
    </location>
</feature>
<dbReference type="NCBIfam" id="TIGR02943">
    <property type="entry name" value="Sig70_famx1"/>
    <property type="match status" value="1"/>
</dbReference>
<dbReference type="InterPro" id="IPR013324">
    <property type="entry name" value="RNA_pol_sigma_r3/r4-like"/>
</dbReference>